<evidence type="ECO:0000313" key="1">
    <source>
        <dbReference type="EMBL" id="QSS51953.1"/>
    </source>
</evidence>
<evidence type="ECO:0000313" key="2">
    <source>
        <dbReference type="Proteomes" id="UP000663419"/>
    </source>
</evidence>
<sequence length="80" mass="9012">MRELNSKTKTSLHTRCECRIQHIKINTYIRLIVPDAVFNLLHDATCADAVNVAGCDDVKPAPDIIFYVIFGTHYGPRIPT</sequence>
<accession>A0A8A1LH30</accession>
<proteinExistence type="predicted"/>
<name>A0A8A1LH30_AJEC8</name>
<organism evidence="1 2">
    <name type="scientific">Ajellomyces capsulatus (strain H88)</name>
    <name type="common">Darling's disease fungus</name>
    <name type="synonym">Histoplasma capsulatum</name>
    <dbReference type="NCBI Taxonomy" id="544711"/>
    <lineage>
        <taxon>Eukaryota</taxon>
        <taxon>Fungi</taxon>
        <taxon>Dikarya</taxon>
        <taxon>Ascomycota</taxon>
        <taxon>Pezizomycotina</taxon>
        <taxon>Eurotiomycetes</taxon>
        <taxon>Eurotiomycetidae</taxon>
        <taxon>Onygenales</taxon>
        <taxon>Ajellomycetaceae</taxon>
        <taxon>Histoplasma</taxon>
    </lineage>
</organism>
<dbReference type="EMBL" id="CP069103">
    <property type="protein sequence ID" value="QSS51953.1"/>
    <property type="molecule type" value="Genomic_DNA"/>
</dbReference>
<dbReference type="Proteomes" id="UP000663419">
    <property type="component" value="Chromosome 2"/>
</dbReference>
<dbReference type="AlphaFoldDB" id="A0A8A1LH30"/>
<gene>
    <name evidence="1" type="ORF">I7I53_07428</name>
</gene>
<reference evidence="1" key="1">
    <citation type="submission" date="2021-01" db="EMBL/GenBank/DDBJ databases">
        <title>Chromosome-level genome assembly of a human fungal pathogen reveals clustering of transcriptionally co-regulated genes.</title>
        <authorList>
            <person name="Voorhies M."/>
            <person name="Cohen S."/>
            <person name="Shea T.P."/>
            <person name="Petrus S."/>
            <person name="Munoz J.F."/>
            <person name="Poplawski S."/>
            <person name="Goldman W.E."/>
            <person name="Michael T."/>
            <person name="Cuomo C.A."/>
            <person name="Sil A."/>
            <person name="Beyhan S."/>
        </authorList>
    </citation>
    <scope>NUCLEOTIDE SEQUENCE</scope>
    <source>
        <strain evidence="1">H88</strain>
    </source>
</reference>
<dbReference type="VEuPathDB" id="FungiDB:I7I53_07428"/>
<protein>
    <submittedName>
        <fullName evidence="1">Uncharacterized protein</fullName>
    </submittedName>
</protein>